<sequence length="165" mass="18649">MNKLTCSQNSLDSLLTKDLIDILSGNDLYPDTDRIILCFHGDEGHFIMPELEESIYEEGEPTGDFRPEEIRRFAKLTGKTVIGTGCSVGKLETAQAFLDSGCEVYVGPNDYPDGNDALMFVLRFFYDLIQNKRSVKEAFQNANDSVYDFEMGRRSVPITSYFITE</sequence>
<comment type="caution">
    <text evidence="1">The sequence shown here is derived from an EMBL/GenBank/DDBJ whole genome shotgun (WGS) entry which is preliminary data.</text>
</comment>
<dbReference type="EMBL" id="BJON01000014">
    <property type="protein sequence ID" value="GED69979.1"/>
    <property type="molecule type" value="Genomic_DNA"/>
</dbReference>
<gene>
    <name evidence="1" type="ORF">BRE01_36810</name>
</gene>
<dbReference type="Proteomes" id="UP000319578">
    <property type="component" value="Unassembled WGS sequence"/>
</dbReference>
<keyword evidence="2" id="KW-1185">Reference proteome</keyword>
<evidence type="ECO:0008006" key="3">
    <source>
        <dbReference type="Google" id="ProtNLM"/>
    </source>
</evidence>
<reference evidence="1 2" key="1">
    <citation type="submission" date="2019-06" db="EMBL/GenBank/DDBJ databases">
        <title>Whole genome shotgun sequence of Brevibacillus reuszeri NBRC 15719.</title>
        <authorList>
            <person name="Hosoyama A."/>
            <person name="Uohara A."/>
            <person name="Ohji S."/>
            <person name="Ichikawa N."/>
        </authorList>
    </citation>
    <scope>NUCLEOTIDE SEQUENCE [LARGE SCALE GENOMIC DNA]</scope>
    <source>
        <strain evidence="1 2">NBRC 15719</strain>
    </source>
</reference>
<proteinExistence type="predicted"/>
<accession>A0ABQ0TQ56</accession>
<evidence type="ECO:0000313" key="1">
    <source>
        <dbReference type="EMBL" id="GED69979.1"/>
    </source>
</evidence>
<protein>
    <recommendedName>
        <fullName evidence="3">Delta-aminolevulinic acid dehydratase</fullName>
    </recommendedName>
</protein>
<evidence type="ECO:0000313" key="2">
    <source>
        <dbReference type="Proteomes" id="UP000319578"/>
    </source>
</evidence>
<organism evidence="1 2">
    <name type="scientific">Brevibacillus reuszeri</name>
    <dbReference type="NCBI Taxonomy" id="54915"/>
    <lineage>
        <taxon>Bacteria</taxon>
        <taxon>Bacillati</taxon>
        <taxon>Bacillota</taxon>
        <taxon>Bacilli</taxon>
        <taxon>Bacillales</taxon>
        <taxon>Paenibacillaceae</taxon>
        <taxon>Brevibacillus</taxon>
    </lineage>
</organism>
<name>A0ABQ0TQ56_9BACL</name>